<protein>
    <recommendedName>
        <fullName evidence="3">DUF1822 domain-containing protein</fullName>
    </recommendedName>
</protein>
<dbReference type="InterPro" id="IPR014951">
    <property type="entry name" value="DUF1822"/>
</dbReference>
<sequence length="251" mass="27843">MSSTTSPLLMVPLDLEIHSRARHLAAQQNTVEKGKRVYLNALAVYAVHSYLKWLQIPTNFQESDCWNPVKAALSNAADLVIPNVGILECCPVLPQETVILLPDNENRIGYVAIQFQESLDSVQLLGFAPAFDEVNLPAQLEVSQLQPIDALLQQITRLEEAIAFLQTDDSVAVQVRSVLDNKPLSEIVAKFELLYRTGDEFEWRYAGGEILAGDTLAVGATREITQQDDSELQDLAEMLLEKLAQIWGNVA</sequence>
<gene>
    <name evidence="1" type="ORF">A6770_36195</name>
</gene>
<keyword evidence="2" id="KW-1185">Reference proteome</keyword>
<accession>A0A367RZK0</accession>
<evidence type="ECO:0000313" key="2">
    <source>
        <dbReference type="Proteomes" id="UP000252107"/>
    </source>
</evidence>
<dbReference type="AlphaFoldDB" id="A0A367RZK0"/>
<organism evidence="1 2">
    <name type="scientific">Nostoc minutum NIES-26</name>
    <dbReference type="NCBI Taxonomy" id="1844469"/>
    <lineage>
        <taxon>Bacteria</taxon>
        <taxon>Bacillati</taxon>
        <taxon>Cyanobacteriota</taxon>
        <taxon>Cyanophyceae</taxon>
        <taxon>Nostocales</taxon>
        <taxon>Nostocaceae</taxon>
        <taxon>Nostoc</taxon>
    </lineage>
</organism>
<evidence type="ECO:0008006" key="3">
    <source>
        <dbReference type="Google" id="ProtNLM"/>
    </source>
</evidence>
<reference evidence="1" key="1">
    <citation type="submission" date="2016-04" db="EMBL/GenBank/DDBJ databases">
        <authorList>
            <person name="Tabuchi Yagui T.R."/>
        </authorList>
    </citation>
    <scope>NUCLEOTIDE SEQUENCE [LARGE SCALE GENOMIC DNA]</scope>
    <source>
        <strain evidence="1">NIES-26</strain>
    </source>
</reference>
<dbReference type="EMBL" id="LXQD01000024">
    <property type="protein sequence ID" value="RCJ41133.1"/>
    <property type="molecule type" value="Genomic_DNA"/>
</dbReference>
<dbReference type="Proteomes" id="UP000252107">
    <property type="component" value="Unassembled WGS sequence"/>
</dbReference>
<evidence type="ECO:0000313" key="1">
    <source>
        <dbReference type="EMBL" id="RCJ41133.1"/>
    </source>
</evidence>
<dbReference type="Pfam" id="PF08852">
    <property type="entry name" value="DUF1822"/>
    <property type="match status" value="1"/>
</dbReference>
<proteinExistence type="predicted"/>
<comment type="caution">
    <text evidence="1">The sequence shown here is derived from an EMBL/GenBank/DDBJ whole genome shotgun (WGS) entry which is preliminary data.</text>
</comment>
<name>A0A367RZK0_9NOSO</name>